<keyword evidence="6" id="KW-0812">Transmembrane</keyword>
<keyword evidence="10" id="KW-1185">Reference proteome</keyword>
<dbReference type="GO" id="GO:0006935">
    <property type="term" value="P:chemotaxis"/>
    <property type="evidence" value="ECO:0007669"/>
    <property type="project" value="UniProtKB-KW"/>
</dbReference>
<evidence type="ECO:0000256" key="6">
    <source>
        <dbReference type="SAM" id="Phobius"/>
    </source>
</evidence>
<feature type="compositionally biased region" description="Low complexity" evidence="5">
    <location>
        <begin position="554"/>
        <end position="568"/>
    </location>
</feature>
<dbReference type="AlphaFoldDB" id="A0A1I7M7F3"/>
<evidence type="ECO:0000313" key="10">
    <source>
        <dbReference type="Proteomes" id="UP000199391"/>
    </source>
</evidence>
<accession>A0A1I7M7F3</accession>
<keyword evidence="2" id="KW-0145">Chemotaxis</keyword>
<feature type="region of interest" description="Disordered" evidence="5">
    <location>
        <begin position="610"/>
        <end position="630"/>
    </location>
</feature>
<dbReference type="Pfam" id="PF00015">
    <property type="entry name" value="MCPsignal"/>
    <property type="match status" value="1"/>
</dbReference>
<evidence type="ECO:0000256" key="1">
    <source>
        <dbReference type="ARBA" id="ARBA00004370"/>
    </source>
</evidence>
<dbReference type="PROSITE" id="PS50111">
    <property type="entry name" value="CHEMOTAXIS_TRANSDUC_2"/>
    <property type="match status" value="1"/>
</dbReference>
<dbReference type="CDD" id="cd06225">
    <property type="entry name" value="HAMP"/>
    <property type="match status" value="1"/>
</dbReference>
<dbReference type="Gene3D" id="1.10.287.950">
    <property type="entry name" value="Methyl-accepting chemotaxis protein"/>
    <property type="match status" value="1"/>
</dbReference>
<feature type="domain" description="Methyl-accepting transducer" evidence="7">
    <location>
        <begin position="353"/>
        <end position="568"/>
    </location>
</feature>
<sequence>MLGKFSIGKRLGFAFGLLTLLSLAFGLIAYKEIDAMNGQWQVFKQDALAKNAATTKGSVALGNAVQMFKNFVLRGDDYDKRFLAQIELIEKVDDEYRATGRVTPDEEKILAKIHENAVIYRNAIAKIAEARHGGLKDAEQLDKTVSGADKPLAEAFEQLRNITTQTTRNADAQMTSVAARAEQLILSALVVLVILSIAAAVFITRSITRPLNDAVSAANRLADGDLAVSLDSDARDETGQLLRAMGNMVAKLKQVIDGQRTAVEAANRGDFSTRIPLEGLHGFQKEMGEGLNQLATTTRGGIDDMVVVMQAISNGDLSRTIDKKYEGAFGEMMGYANAAIAKLSQVVSEVNDSAAALAAASEEVSATAQSLSQAASEQAASVEESSASMEQMTASISQNTENAKVTDAMASKASSEAIEGGDAVRTTVAAMKQIATKIVIIDDIAYQTNLLALNAAIEAARAGEHGKGFAVVAAEVRKLAERAQVAAQEIGQVAGSSVELAEKAGRLLDSMVPNIKKTSDLVQEITAASEEQSSGVSQLNMAMNQLSETTQQNAAASEELASTAEEMSGQAEELQHSMAFFNVGGEKAPAPRGRLAGGIIGRAAKAPVRPVARKPVTNGREPDESQFTRF</sequence>
<dbReference type="Pfam" id="PF00672">
    <property type="entry name" value="HAMP"/>
    <property type="match status" value="1"/>
</dbReference>
<dbReference type="SUPFAM" id="SSF58104">
    <property type="entry name" value="Methyl-accepting chemotaxis protein (MCP) signaling domain"/>
    <property type="match status" value="1"/>
</dbReference>
<organism evidence="9 10">
    <name type="scientific">Pseudoduganella namucuonensis</name>
    <dbReference type="NCBI Taxonomy" id="1035707"/>
    <lineage>
        <taxon>Bacteria</taxon>
        <taxon>Pseudomonadati</taxon>
        <taxon>Pseudomonadota</taxon>
        <taxon>Betaproteobacteria</taxon>
        <taxon>Burkholderiales</taxon>
        <taxon>Oxalobacteraceae</taxon>
        <taxon>Telluria group</taxon>
        <taxon>Pseudoduganella</taxon>
    </lineage>
</organism>
<dbReference type="GO" id="GO:0004888">
    <property type="term" value="F:transmembrane signaling receptor activity"/>
    <property type="evidence" value="ECO:0007669"/>
    <property type="project" value="TreeGrafter"/>
</dbReference>
<reference evidence="10" key="1">
    <citation type="submission" date="2016-10" db="EMBL/GenBank/DDBJ databases">
        <authorList>
            <person name="Varghese N."/>
            <person name="Submissions S."/>
        </authorList>
    </citation>
    <scope>NUCLEOTIDE SEQUENCE [LARGE SCALE GENOMIC DNA]</scope>
    <source>
        <strain evidence="10">CGMCC 1.11014</strain>
    </source>
</reference>
<dbReference type="Pfam" id="PF18947">
    <property type="entry name" value="HAMP_2"/>
    <property type="match status" value="1"/>
</dbReference>
<name>A0A1I7M7F3_9BURK</name>
<feature type="domain" description="HAMP" evidence="8">
    <location>
        <begin position="205"/>
        <end position="257"/>
    </location>
</feature>
<evidence type="ECO:0000313" key="9">
    <source>
        <dbReference type="EMBL" id="SFV17878.1"/>
    </source>
</evidence>
<dbReference type="Proteomes" id="UP000199391">
    <property type="component" value="Unassembled WGS sequence"/>
</dbReference>
<dbReference type="SUPFAM" id="SSF158472">
    <property type="entry name" value="HAMP domain-like"/>
    <property type="match status" value="1"/>
</dbReference>
<dbReference type="InterPro" id="IPR004089">
    <property type="entry name" value="MCPsignal_dom"/>
</dbReference>
<comment type="subcellular location">
    <subcellularLocation>
        <location evidence="1">Membrane</location>
    </subcellularLocation>
</comment>
<keyword evidence="6" id="KW-0472">Membrane</keyword>
<feature type="transmembrane region" description="Helical" evidence="6">
    <location>
        <begin position="184"/>
        <end position="203"/>
    </location>
</feature>
<dbReference type="PANTHER" id="PTHR43531">
    <property type="entry name" value="PROTEIN ICFG"/>
    <property type="match status" value="1"/>
</dbReference>
<dbReference type="PROSITE" id="PS50885">
    <property type="entry name" value="HAMP"/>
    <property type="match status" value="2"/>
</dbReference>
<dbReference type="EMBL" id="FPBO01000079">
    <property type="protein sequence ID" value="SFV17878.1"/>
    <property type="molecule type" value="Genomic_DNA"/>
</dbReference>
<gene>
    <name evidence="9" type="ORF">SAMN05216552_10797</name>
</gene>
<evidence type="ECO:0000259" key="8">
    <source>
        <dbReference type="PROSITE" id="PS50885"/>
    </source>
</evidence>
<dbReference type="SMART" id="SM00283">
    <property type="entry name" value="MA"/>
    <property type="match status" value="1"/>
</dbReference>
<dbReference type="SMART" id="SM00304">
    <property type="entry name" value="HAMP"/>
    <property type="match status" value="2"/>
</dbReference>
<dbReference type="PANTHER" id="PTHR43531:SF11">
    <property type="entry name" value="METHYL-ACCEPTING CHEMOTAXIS PROTEIN 3"/>
    <property type="match status" value="1"/>
</dbReference>
<evidence type="ECO:0000259" key="7">
    <source>
        <dbReference type="PROSITE" id="PS50111"/>
    </source>
</evidence>
<dbReference type="FunFam" id="1.10.287.950:FF:000001">
    <property type="entry name" value="Methyl-accepting chemotaxis sensory transducer"/>
    <property type="match status" value="1"/>
</dbReference>
<feature type="region of interest" description="Disordered" evidence="5">
    <location>
        <begin position="548"/>
        <end position="571"/>
    </location>
</feature>
<evidence type="ECO:0000256" key="5">
    <source>
        <dbReference type="SAM" id="MobiDB-lite"/>
    </source>
</evidence>
<keyword evidence="4" id="KW-0807">Transducer</keyword>
<dbReference type="InterPro" id="IPR003660">
    <property type="entry name" value="HAMP_dom"/>
</dbReference>
<evidence type="ECO:0000256" key="3">
    <source>
        <dbReference type="ARBA" id="ARBA00029447"/>
    </source>
</evidence>
<evidence type="ECO:0000256" key="2">
    <source>
        <dbReference type="ARBA" id="ARBA00022500"/>
    </source>
</evidence>
<evidence type="ECO:0000256" key="4">
    <source>
        <dbReference type="PROSITE-ProRule" id="PRU00284"/>
    </source>
</evidence>
<dbReference type="Gene3D" id="6.10.340.10">
    <property type="match status" value="1"/>
</dbReference>
<comment type="similarity">
    <text evidence="3">Belongs to the methyl-accepting chemotaxis (MCP) protein family.</text>
</comment>
<dbReference type="GO" id="GO:0007165">
    <property type="term" value="P:signal transduction"/>
    <property type="evidence" value="ECO:0007669"/>
    <property type="project" value="UniProtKB-KW"/>
</dbReference>
<proteinExistence type="inferred from homology"/>
<dbReference type="GO" id="GO:0005886">
    <property type="term" value="C:plasma membrane"/>
    <property type="evidence" value="ECO:0007669"/>
    <property type="project" value="TreeGrafter"/>
</dbReference>
<keyword evidence="6" id="KW-1133">Transmembrane helix</keyword>
<dbReference type="STRING" id="1035707.SAMN05216552_10797"/>
<protein>
    <submittedName>
        <fullName evidence="9">Methyl-accepting chemotaxis protein</fullName>
    </submittedName>
</protein>
<feature type="domain" description="HAMP" evidence="8">
    <location>
        <begin position="296"/>
        <end position="348"/>
    </location>
</feature>
<dbReference type="InterPro" id="IPR051310">
    <property type="entry name" value="MCP_chemotaxis"/>
</dbReference>